<evidence type="ECO:0000259" key="1">
    <source>
        <dbReference type="Pfam" id="PF13640"/>
    </source>
</evidence>
<accession>A0A6C0II92</accession>
<organism evidence="2">
    <name type="scientific">viral metagenome</name>
    <dbReference type="NCBI Taxonomy" id="1070528"/>
    <lineage>
        <taxon>unclassified sequences</taxon>
        <taxon>metagenomes</taxon>
        <taxon>organismal metagenomes</taxon>
    </lineage>
</organism>
<dbReference type="InterPro" id="IPR051842">
    <property type="entry name" value="uS12_prolyl_hydroxylase"/>
</dbReference>
<dbReference type="AlphaFoldDB" id="A0A6C0II92"/>
<dbReference type="EMBL" id="MN740193">
    <property type="protein sequence ID" value="QHT92692.1"/>
    <property type="molecule type" value="Genomic_DNA"/>
</dbReference>
<dbReference type="PANTHER" id="PTHR12117">
    <property type="entry name" value="HISTONE ACETYLTRANSFERASE COMPLEX"/>
    <property type="match status" value="1"/>
</dbReference>
<sequence length="266" mass="31626">MDIEYFIKKLKSLDPTIYQSSPFYPHCVIEEILNYDFAVNCQDEILNITNDLWDRYDNPFEQKWTLRDKHHLPLNCNILFNILTSNEILDILSNIVGVKLYNDPNKNWWGIHKYNNGDYLDIHSDAGIHPVTKQKKHVTLGIYLSKNWKEENKGHLELWDGDNIINSDVHIFKCFKQILPTFNKMIMFTNNNNAWHGNPDPVIINKDETRIFLTISYLSEKHTDGMENNREKAFFIKRPEDLDNIEKDTLRFIRADSNKYKEVYRL</sequence>
<protein>
    <recommendedName>
        <fullName evidence="1">Prolyl 4-hydroxylase alpha subunit Fe(2+) 2OG dioxygenase domain-containing protein</fullName>
    </recommendedName>
</protein>
<name>A0A6C0II92_9ZZZZ</name>
<dbReference type="Pfam" id="PF13640">
    <property type="entry name" value="2OG-FeII_Oxy_3"/>
    <property type="match status" value="1"/>
</dbReference>
<reference evidence="2" key="1">
    <citation type="journal article" date="2020" name="Nature">
        <title>Giant virus diversity and host interactions through global metagenomics.</title>
        <authorList>
            <person name="Schulz F."/>
            <person name="Roux S."/>
            <person name="Paez-Espino D."/>
            <person name="Jungbluth S."/>
            <person name="Walsh D.A."/>
            <person name="Denef V.J."/>
            <person name="McMahon K.D."/>
            <person name="Konstantinidis K.T."/>
            <person name="Eloe-Fadrosh E.A."/>
            <person name="Kyrpides N.C."/>
            <person name="Woyke T."/>
        </authorList>
    </citation>
    <scope>NUCLEOTIDE SEQUENCE</scope>
    <source>
        <strain evidence="2">GVMAG-M-3300023184-89</strain>
    </source>
</reference>
<evidence type="ECO:0000313" key="2">
    <source>
        <dbReference type="EMBL" id="QHT92692.1"/>
    </source>
</evidence>
<proteinExistence type="predicted"/>
<dbReference type="Gene3D" id="2.60.120.620">
    <property type="entry name" value="q2cbj1_9rhob like domain"/>
    <property type="match status" value="1"/>
</dbReference>
<dbReference type="PANTHER" id="PTHR12117:SF0">
    <property type="entry name" value="PROLYL 3-HYDROXYLASE OGFOD1"/>
    <property type="match status" value="1"/>
</dbReference>
<dbReference type="InterPro" id="IPR044862">
    <property type="entry name" value="Pro_4_hyd_alph_FE2OG_OXY"/>
</dbReference>
<feature type="domain" description="Prolyl 4-hydroxylase alpha subunit Fe(2+) 2OG dioxygenase" evidence="1">
    <location>
        <begin position="110"/>
        <end position="202"/>
    </location>
</feature>